<gene>
    <name evidence="1" type="ORF">SDC9_143404</name>
</gene>
<protein>
    <submittedName>
        <fullName evidence="1">Uncharacterized protein</fullName>
    </submittedName>
</protein>
<dbReference type="AlphaFoldDB" id="A0A645E3U1"/>
<sequence length="179" mass="20267">MGIPSNIYWISVRRLFSYSAFKSIFRPRSGSSVASIRTLCVCWYRAGEILSAFLTNQLLASAFSRKRSPPSNPKAKPSPGISPAGVWLCPKKSPTIGSKPGISVLDLYPKFTFTLRTIIRLRVRYWATSASKRCPAFCRNPILLYSCTRFSLPFTVRDRSFCKMFPIFSSRINAPRSHR</sequence>
<reference evidence="1" key="1">
    <citation type="submission" date="2019-08" db="EMBL/GenBank/DDBJ databases">
        <authorList>
            <person name="Kucharzyk K."/>
            <person name="Murdoch R.W."/>
            <person name="Higgins S."/>
            <person name="Loffler F."/>
        </authorList>
    </citation>
    <scope>NUCLEOTIDE SEQUENCE</scope>
</reference>
<proteinExistence type="predicted"/>
<comment type="caution">
    <text evidence="1">The sequence shown here is derived from an EMBL/GenBank/DDBJ whole genome shotgun (WGS) entry which is preliminary data.</text>
</comment>
<evidence type="ECO:0000313" key="1">
    <source>
        <dbReference type="EMBL" id="MPM96246.1"/>
    </source>
</evidence>
<accession>A0A645E3U1</accession>
<dbReference type="EMBL" id="VSSQ01042634">
    <property type="protein sequence ID" value="MPM96246.1"/>
    <property type="molecule type" value="Genomic_DNA"/>
</dbReference>
<organism evidence="1">
    <name type="scientific">bioreactor metagenome</name>
    <dbReference type="NCBI Taxonomy" id="1076179"/>
    <lineage>
        <taxon>unclassified sequences</taxon>
        <taxon>metagenomes</taxon>
        <taxon>ecological metagenomes</taxon>
    </lineage>
</organism>
<name>A0A645E3U1_9ZZZZ</name>